<protein>
    <submittedName>
        <fullName evidence="6">ArsR family transcriptional regulator</fullName>
    </submittedName>
</protein>
<evidence type="ECO:0000256" key="2">
    <source>
        <dbReference type="ARBA" id="ARBA00023125"/>
    </source>
</evidence>
<keyword evidence="3" id="KW-0804">Transcription</keyword>
<dbReference type="Gene3D" id="1.10.10.10">
    <property type="entry name" value="Winged helix-like DNA-binding domain superfamily/Winged helix DNA-binding domain"/>
    <property type="match status" value="1"/>
</dbReference>
<gene>
    <name evidence="6" type="ORF">Sipo8835_38875</name>
</gene>
<dbReference type="InterPro" id="IPR051011">
    <property type="entry name" value="Metal_resp_trans_reg"/>
</dbReference>
<evidence type="ECO:0000256" key="3">
    <source>
        <dbReference type="ARBA" id="ARBA00023163"/>
    </source>
</evidence>
<dbReference type="CDD" id="cd00090">
    <property type="entry name" value="HTH_ARSR"/>
    <property type="match status" value="1"/>
</dbReference>
<dbReference type="Pfam" id="PF12840">
    <property type="entry name" value="HTH_20"/>
    <property type="match status" value="1"/>
</dbReference>
<keyword evidence="1" id="KW-0805">Transcription regulation</keyword>
<organism evidence="6 7">
    <name type="scientific">Streptomyces ipomoeae</name>
    <dbReference type="NCBI Taxonomy" id="103232"/>
    <lineage>
        <taxon>Bacteria</taxon>
        <taxon>Bacillati</taxon>
        <taxon>Actinomycetota</taxon>
        <taxon>Actinomycetes</taxon>
        <taxon>Kitasatosporales</taxon>
        <taxon>Streptomycetaceae</taxon>
        <taxon>Streptomyces</taxon>
    </lineage>
</organism>
<dbReference type="GO" id="GO:0003700">
    <property type="term" value="F:DNA-binding transcription factor activity"/>
    <property type="evidence" value="ECO:0007669"/>
    <property type="project" value="InterPro"/>
</dbReference>
<dbReference type="PANTHER" id="PTHR43132">
    <property type="entry name" value="ARSENICAL RESISTANCE OPERON REPRESSOR ARSR-RELATED"/>
    <property type="match status" value="1"/>
</dbReference>
<reference evidence="6 7" key="1">
    <citation type="submission" date="2019-03" db="EMBL/GenBank/DDBJ databases">
        <title>Comparative genomic analyses of the sweetpotato soil rot pathogen, Streptomyces ipomoeae.</title>
        <authorList>
            <person name="Ruschel Soares N."/>
            <person name="Badger J.H."/>
            <person name="Huguet-Tapia J.C."/>
            <person name="Clark C.A."/>
            <person name="Pettis G.S."/>
        </authorList>
    </citation>
    <scope>NUCLEOTIDE SEQUENCE [LARGE SCALE GENOMIC DNA]</scope>
    <source>
        <strain evidence="6 7">88-35</strain>
    </source>
</reference>
<dbReference type="EMBL" id="SPAZ01000310">
    <property type="protein sequence ID" value="TQE20026.1"/>
    <property type="molecule type" value="Genomic_DNA"/>
</dbReference>
<dbReference type="SMART" id="SM00418">
    <property type="entry name" value="HTH_ARSR"/>
    <property type="match status" value="1"/>
</dbReference>
<dbReference type="InterPro" id="IPR036390">
    <property type="entry name" value="WH_DNA-bd_sf"/>
</dbReference>
<dbReference type="PANTHER" id="PTHR43132:SF8">
    <property type="entry name" value="HTH-TYPE TRANSCRIPTIONAL REGULATOR KMTR"/>
    <property type="match status" value="1"/>
</dbReference>
<sequence>MGRSIQAGEPRLNRFGNTRNHRGAVRRRGPEVRVAVHLLLETEDLLRCRFALSPLWETVAAVRTLADPRRQAYHLPWIRQVRPLVDDATLAPLLALLPRTGYTPDFLTPPPSGPMATFDDELEQVTTTPVAQVEAELHRCLHGPERGSPPDPELAARLLREPASTVAELSRLIRLCWDRLVAPQWAQLRDLLHADIASRSQQIAAGGFQHMLGELHGSIRWHEDRRLVIATPHRITQRLNGRGLLLLPSAFVWPALTVVAEEPWQPTVIYPARGIGDLWRSTAHTRGTHALECLIGRTRARILSDLHEPTPTSTLARMHGMSPSTVSGHISTLRQAGLVTSYRVGRFTYHERTALGIALSGTSGSGKATHGLTDTRPGE</sequence>
<dbReference type="Proteomes" id="UP000318720">
    <property type="component" value="Unassembled WGS sequence"/>
</dbReference>
<accession>A0AAE8VVW2</accession>
<dbReference type="AlphaFoldDB" id="A0AAE8VVW2"/>
<dbReference type="InterPro" id="IPR036388">
    <property type="entry name" value="WH-like_DNA-bd_sf"/>
</dbReference>
<dbReference type="GO" id="GO:0003677">
    <property type="term" value="F:DNA binding"/>
    <property type="evidence" value="ECO:0007669"/>
    <property type="project" value="UniProtKB-KW"/>
</dbReference>
<dbReference type="Pfam" id="PF19361">
    <property type="entry name" value="DUF5937"/>
    <property type="match status" value="1"/>
</dbReference>
<dbReference type="InterPro" id="IPR001845">
    <property type="entry name" value="HTH_ArsR_DNA-bd_dom"/>
</dbReference>
<evidence type="ECO:0000259" key="5">
    <source>
        <dbReference type="SMART" id="SM00418"/>
    </source>
</evidence>
<feature type="region of interest" description="Disordered" evidence="4">
    <location>
        <begin position="360"/>
        <end position="379"/>
    </location>
</feature>
<dbReference type="InterPro" id="IPR045981">
    <property type="entry name" value="DUF5937"/>
</dbReference>
<comment type="caution">
    <text evidence="6">The sequence shown here is derived from an EMBL/GenBank/DDBJ whole genome shotgun (WGS) entry which is preliminary data.</text>
</comment>
<evidence type="ECO:0000313" key="6">
    <source>
        <dbReference type="EMBL" id="TQE20026.1"/>
    </source>
</evidence>
<proteinExistence type="predicted"/>
<dbReference type="InterPro" id="IPR011991">
    <property type="entry name" value="ArsR-like_HTH"/>
</dbReference>
<name>A0AAE8VVW2_9ACTN</name>
<dbReference type="SUPFAM" id="SSF46785">
    <property type="entry name" value="Winged helix' DNA-binding domain"/>
    <property type="match status" value="1"/>
</dbReference>
<feature type="domain" description="HTH arsR-type" evidence="5">
    <location>
        <begin position="289"/>
        <end position="364"/>
    </location>
</feature>
<evidence type="ECO:0000313" key="7">
    <source>
        <dbReference type="Proteomes" id="UP000318720"/>
    </source>
</evidence>
<evidence type="ECO:0000256" key="4">
    <source>
        <dbReference type="SAM" id="MobiDB-lite"/>
    </source>
</evidence>
<evidence type="ECO:0000256" key="1">
    <source>
        <dbReference type="ARBA" id="ARBA00023015"/>
    </source>
</evidence>
<feature type="region of interest" description="Disordered" evidence="4">
    <location>
        <begin position="1"/>
        <end position="27"/>
    </location>
</feature>
<keyword evidence="2" id="KW-0238">DNA-binding</keyword>